<feature type="region of interest" description="Disordered" evidence="3">
    <location>
        <begin position="27"/>
        <end position="91"/>
    </location>
</feature>
<dbReference type="EMBL" id="JAKIXB020000027">
    <property type="protein sequence ID" value="KAL1596868.1"/>
    <property type="molecule type" value="Genomic_DNA"/>
</dbReference>
<evidence type="ECO:0000256" key="3">
    <source>
        <dbReference type="SAM" id="MobiDB-lite"/>
    </source>
</evidence>
<comment type="subcellular location">
    <subcellularLocation>
        <location evidence="1">Nucleus</location>
    </subcellularLocation>
</comment>
<name>A0ABR3QXW8_9PLEO</name>
<dbReference type="PANTHER" id="PTHR37534">
    <property type="entry name" value="TRANSCRIPTIONAL ACTIVATOR PROTEIN UGA3"/>
    <property type="match status" value="1"/>
</dbReference>
<feature type="compositionally biased region" description="Basic and acidic residues" evidence="3">
    <location>
        <begin position="31"/>
        <end position="51"/>
    </location>
</feature>
<reference evidence="4 5" key="1">
    <citation type="submission" date="2024-02" db="EMBL/GenBank/DDBJ databases">
        <title>De novo assembly and annotation of 12 fungi associated with fruit tree decline syndrome in Ontario, Canada.</title>
        <authorList>
            <person name="Sulman M."/>
            <person name="Ellouze W."/>
            <person name="Ilyukhin E."/>
        </authorList>
    </citation>
    <scope>NUCLEOTIDE SEQUENCE [LARGE SCALE GENOMIC DNA]</scope>
    <source>
        <strain evidence="4 5">M97-236</strain>
    </source>
</reference>
<dbReference type="Pfam" id="PF11951">
    <property type="entry name" value="Fungal_trans_2"/>
    <property type="match status" value="1"/>
</dbReference>
<evidence type="ECO:0000256" key="1">
    <source>
        <dbReference type="ARBA" id="ARBA00004123"/>
    </source>
</evidence>
<dbReference type="PANTHER" id="PTHR37534:SF3">
    <property type="entry name" value="ZN(II)2CYS6 TRANSCRIPTION FACTOR (EUROFUNG)"/>
    <property type="match status" value="1"/>
</dbReference>
<gene>
    <name evidence="4" type="ORF">SLS59_007609</name>
</gene>
<dbReference type="Proteomes" id="UP001521222">
    <property type="component" value="Unassembled WGS sequence"/>
</dbReference>
<accession>A0ABR3QXW8</accession>
<comment type="caution">
    <text evidence="4">The sequence shown here is derived from an EMBL/GenBank/DDBJ whole genome shotgun (WGS) entry which is preliminary data.</text>
</comment>
<keyword evidence="5" id="KW-1185">Reference proteome</keyword>
<keyword evidence="2" id="KW-0539">Nucleus</keyword>
<proteinExistence type="predicted"/>
<feature type="compositionally biased region" description="Polar residues" evidence="3">
    <location>
        <begin position="67"/>
        <end position="91"/>
    </location>
</feature>
<evidence type="ECO:0000313" key="5">
    <source>
        <dbReference type="Proteomes" id="UP001521222"/>
    </source>
</evidence>
<sequence length="247" mass="28039">MPSPNSAPYEWYDLLAEDAIQNVAKYNLNLDVDKPRLSQRQSPERDEREEPALDPQLRSPDQDSDRQLQSPLNQVSSPDQSQRPPPTLQDQWNSVENIPLTEDELVLFQHYVAVVGPILDICDPTRQFSTAVPRLAVHNLGLLKSLLAVAARHLAALNQPSFPQPTSDSNLVNPLINVATQYYYETLHYLSQNLNQGSYSKSREIIATALLISTYEMFDAEGQYNNGAWERHLRGIFWIQRSQNNNG</sequence>
<protein>
    <submittedName>
        <fullName evidence="4">Uncharacterized protein</fullName>
    </submittedName>
</protein>
<organism evidence="4 5">
    <name type="scientific">Nothophoma quercina</name>
    <dbReference type="NCBI Taxonomy" id="749835"/>
    <lineage>
        <taxon>Eukaryota</taxon>
        <taxon>Fungi</taxon>
        <taxon>Dikarya</taxon>
        <taxon>Ascomycota</taxon>
        <taxon>Pezizomycotina</taxon>
        <taxon>Dothideomycetes</taxon>
        <taxon>Pleosporomycetidae</taxon>
        <taxon>Pleosporales</taxon>
        <taxon>Pleosporineae</taxon>
        <taxon>Didymellaceae</taxon>
        <taxon>Nothophoma</taxon>
    </lineage>
</organism>
<evidence type="ECO:0000256" key="2">
    <source>
        <dbReference type="ARBA" id="ARBA00023242"/>
    </source>
</evidence>
<dbReference type="InterPro" id="IPR021858">
    <property type="entry name" value="Fun_TF"/>
</dbReference>
<evidence type="ECO:0000313" key="4">
    <source>
        <dbReference type="EMBL" id="KAL1596868.1"/>
    </source>
</evidence>